<dbReference type="SUPFAM" id="SSF48295">
    <property type="entry name" value="TrpR-like"/>
    <property type="match status" value="1"/>
</dbReference>
<keyword evidence="2" id="KW-1185">Reference proteome</keyword>
<comment type="caution">
    <text evidence="1">The sequence shown here is derived from an EMBL/GenBank/DDBJ whole genome shotgun (WGS) entry which is preliminary data.</text>
</comment>
<protein>
    <recommendedName>
        <fullName evidence="3">Chromosomal replication initiator protein DnaA</fullName>
    </recommendedName>
</protein>
<proteinExistence type="predicted"/>
<accession>A0ABQ5V0S7</accession>
<name>A0ABQ5V0S7_9PROT</name>
<organism evidence="1 2">
    <name type="scientific">Algimonas porphyrae</name>
    <dbReference type="NCBI Taxonomy" id="1128113"/>
    <lineage>
        <taxon>Bacteria</taxon>
        <taxon>Pseudomonadati</taxon>
        <taxon>Pseudomonadota</taxon>
        <taxon>Alphaproteobacteria</taxon>
        <taxon>Maricaulales</taxon>
        <taxon>Robiginitomaculaceae</taxon>
        <taxon>Algimonas</taxon>
    </lineage>
</organism>
<dbReference type="EMBL" id="BSNJ01000004">
    <property type="protein sequence ID" value="GLQ21028.1"/>
    <property type="molecule type" value="Genomic_DNA"/>
</dbReference>
<dbReference type="CDD" id="cd06571">
    <property type="entry name" value="Bac_DnaA_C"/>
    <property type="match status" value="1"/>
</dbReference>
<reference evidence="1" key="1">
    <citation type="journal article" date="2014" name="Int. J. Syst. Evol. Microbiol.">
        <title>Complete genome of a new Firmicutes species belonging to the dominant human colonic microbiota ('Ruminococcus bicirculans') reveals two chromosomes and a selective capacity to utilize plant glucans.</title>
        <authorList>
            <consortium name="NISC Comparative Sequencing Program"/>
            <person name="Wegmann U."/>
            <person name="Louis P."/>
            <person name="Goesmann A."/>
            <person name="Henrissat B."/>
            <person name="Duncan S.H."/>
            <person name="Flint H.J."/>
        </authorList>
    </citation>
    <scope>NUCLEOTIDE SEQUENCE</scope>
    <source>
        <strain evidence="1">NBRC 108216</strain>
    </source>
</reference>
<evidence type="ECO:0000313" key="2">
    <source>
        <dbReference type="Proteomes" id="UP001161390"/>
    </source>
</evidence>
<evidence type="ECO:0008006" key="3">
    <source>
        <dbReference type="Google" id="ProtNLM"/>
    </source>
</evidence>
<dbReference type="InterPro" id="IPR013159">
    <property type="entry name" value="DnaA_C"/>
</dbReference>
<gene>
    <name evidence="1" type="ORF">GCM10007854_19830</name>
</gene>
<dbReference type="Gene3D" id="1.10.1750.10">
    <property type="match status" value="1"/>
</dbReference>
<reference evidence="1" key="2">
    <citation type="submission" date="2023-01" db="EMBL/GenBank/DDBJ databases">
        <title>Draft genome sequence of Algimonas porphyrae strain NBRC 108216.</title>
        <authorList>
            <person name="Sun Q."/>
            <person name="Mori K."/>
        </authorList>
    </citation>
    <scope>NUCLEOTIDE SEQUENCE</scope>
    <source>
        <strain evidence="1">NBRC 108216</strain>
    </source>
</reference>
<dbReference type="InterPro" id="IPR010921">
    <property type="entry name" value="Trp_repressor/repl_initiator"/>
</dbReference>
<sequence length="80" mass="9378">MRLCRWRHKRTAGLRLAVGKPRHDRHGRLDDCEGYFIHLKRFGGRDHTTVMHAVKRITQLRGDDVTFDAQIRAIEETLKG</sequence>
<evidence type="ECO:0000313" key="1">
    <source>
        <dbReference type="EMBL" id="GLQ21028.1"/>
    </source>
</evidence>
<dbReference type="Proteomes" id="UP001161390">
    <property type="component" value="Unassembled WGS sequence"/>
</dbReference>